<comment type="subcellular location">
    <subcellularLocation>
        <location evidence="1 5">Periplasm</location>
    </subcellularLocation>
</comment>
<dbReference type="Gene3D" id="3.40.190.10">
    <property type="entry name" value="Periplasmic binding protein-like II"/>
    <property type="match status" value="2"/>
</dbReference>
<proteinExistence type="inferred from homology"/>
<keyword evidence="3 7" id="KW-0732">Signal</keyword>
<dbReference type="PIRSF" id="PIRSF019574">
    <property type="entry name" value="Periplasmic_polyamine_BP"/>
    <property type="match status" value="1"/>
</dbReference>
<evidence type="ECO:0000256" key="2">
    <source>
        <dbReference type="ARBA" id="ARBA00022448"/>
    </source>
</evidence>
<evidence type="ECO:0000313" key="8">
    <source>
        <dbReference type="EMBL" id="BBB28581.1"/>
    </source>
</evidence>
<dbReference type="PANTHER" id="PTHR30222:SF12">
    <property type="entry name" value="NORSPERMIDINE SENSOR"/>
    <property type="match status" value="1"/>
</dbReference>
<comment type="similarity">
    <text evidence="5">Belongs to the bacterial solute-binding protein PotD/PotF family.</text>
</comment>
<reference evidence="8 9" key="1">
    <citation type="journal article" date="2008" name="Int. J. Syst. Evol. Microbiol.">
        <title>Neptunomonas japonica sp. nov., an Osedax japonicus symbiont-like bacterium isolated from sediment adjacent to sperm whale carcasses off Kagoshima, Japan.</title>
        <authorList>
            <person name="Miyazaki M."/>
            <person name="Nogi Y."/>
            <person name="Fujiwara Y."/>
            <person name="Kawato M."/>
            <person name="Kubokawa K."/>
            <person name="Horikoshi K."/>
        </authorList>
    </citation>
    <scope>NUCLEOTIDE SEQUENCE [LARGE SCALE GENOMIC DNA]</scope>
    <source>
        <strain evidence="8 9">JAMM 1380</strain>
    </source>
</reference>
<feature type="chain" id="PRO_5032412850" description="Putrescine-binding periplasmic protein" evidence="7">
    <location>
        <begin position="23"/>
        <end position="363"/>
    </location>
</feature>
<comment type="function">
    <text evidence="5">Required for the activity of the bacterial periplasmic transport system of putrescine.</text>
</comment>
<dbReference type="RefSeq" id="WP_201349260.1">
    <property type="nucleotide sequence ID" value="NZ_AP014546.1"/>
</dbReference>
<dbReference type="SUPFAM" id="SSF53850">
    <property type="entry name" value="Periplasmic binding protein-like II"/>
    <property type="match status" value="1"/>
</dbReference>
<dbReference type="GO" id="GO:0019808">
    <property type="term" value="F:polyamine binding"/>
    <property type="evidence" value="ECO:0007669"/>
    <property type="project" value="InterPro"/>
</dbReference>
<evidence type="ECO:0000256" key="4">
    <source>
        <dbReference type="ARBA" id="ARBA00022764"/>
    </source>
</evidence>
<feature type="signal peptide" evidence="7">
    <location>
        <begin position="1"/>
        <end position="22"/>
    </location>
</feature>
<keyword evidence="4 5" id="KW-0574">Periplasm</keyword>
<dbReference type="Pfam" id="PF13416">
    <property type="entry name" value="SBP_bac_8"/>
    <property type="match status" value="1"/>
</dbReference>
<organism evidence="8 9">
    <name type="scientific">Neptunomonas japonica JAMM 1380</name>
    <dbReference type="NCBI Taxonomy" id="1441457"/>
    <lineage>
        <taxon>Bacteria</taxon>
        <taxon>Pseudomonadati</taxon>
        <taxon>Pseudomonadota</taxon>
        <taxon>Gammaproteobacteria</taxon>
        <taxon>Oceanospirillales</taxon>
        <taxon>Oceanospirillaceae</taxon>
        <taxon>Neptunomonas</taxon>
    </lineage>
</organism>
<dbReference type="CDD" id="cd13659">
    <property type="entry name" value="PBP2_PotF"/>
    <property type="match status" value="1"/>
</dbReference>
<evidence type="ECO:0000256" key="6">
    <source>
        <dbReference type="PIRSR" id="PIRSR019574-1"/>
    </source>
</evidence>
<evidence type="ECO:0000313" key="9">
    <source>
        <dbReference type="Proteomes" id="UP000595332"/>
    </source>
</evidence>
<gene>
    <name evidence="8" type="ORF">NEJAP_0624</name>
</gene>
<dbReference type="PANTHER" id="PTHR30222">
    <property type="entry name" value="SPERMIDINE/PUTRESCINE-BINDING PERIPLASMIC PROTEIN"/>
    <property type="match status" value="1"/>
</dbReference>
<keyword evidence="9" id="KW-1185">Reference proteome</keyword>
<evidence type="ECO:0000256" key="1">
    <source>
        <dbReference type="ARBA" id="ARBA00004418"/>
    </source>
</evidence>
<dbReference type="EMBL" id="AP014546">
    <property type="protein sequence ID" value="BBB28581.1"/>
    <property type="molecule type" value="Genomic_DNA"/>
</dbReference>
<protein>
    <recommendedName>
        <fullName evidence="5">Putrescine-binding periplasmic protein</fullName>
    </recommendedName>
</protein>
<evidence type="ECO:0000256" key="7">
    <source>
        <dbReference type="SAM" id="SignalP"/>
    </source>
</evidence>
<dbReference type="GO" id="GO:0042597">
    <property type="term" value="C:periplasmic space"/>
    <property type="evidence" value="ECO:0007669"/>
    <property type="project" value="UniProtKB-SubCell"/>
</dbReference>
<keyword evidence="2 5" id="KW-0813">Transport</keyword>
<dbReference type="GO" id="GO:0015846">
    <property type="term" value="P:polyamine transport"/>
    <property type="evidence" value="ECO:0007669"/>
    <property type="project" value="InterPro"/>
</dbReference>
<sequence length="363" mass="39562">MSPKKLGLAAALTFALSNTVVAEEQVLNIYNWSDYINPEAVTQFEKETGIKVNYDVYDSNEVLEAKLMSGSTGYDLVVPTGSFLERHVQAGIYAEVDRSKLTNYANLDTVLAEKISRHDAGNKHNVPYAWGTIGLGFNEAMVKERLGEMPLDTLDLIFKPEVAAKLADCGIGLLDSPAEVMSIALNYLGLDPNSEKKSDLKKATALVKSVRSSYKYFHSGQYISDLANGEVCVALGYNGDILQAQSRAEEAGQGNVIGYAIPKEGTLVWFDLLAIPADAPHPDAAHKFIDFVLKAETAAGISNYVYYAVANTAAEPLLLDEVRNNPGIYPSDKVKANLFTQNAHTAKFDRLLTRAWSGIKTGR</sequence>
<dbReference type="KEGG" id="njp:NEJAP_0624"/>
<dbReference type="AlphaFoldDB" id="A0A7R6PG66"/>
<evidence type="ECO:0000256" key="5">
    <source>
        <dbReference type="PIRNR" id="PIRNR019574"/>
    </source>
</evidence>
<dbReference type="Proteomes" id="UP000595332">
    <property type="component" value="Chromosome"/>
</dbReference>
<evidence type="ECO:0000256" key="3">
    <source>
        <dbReference type="ARBA" id="ARBA00022729"/>
    </source>
</evidence>
<dbReference type="InterPro" id="IPR001188">
    <property type="entry name" value="Sperm_putr-bd"/>
</dbReference>
<dbReference type="InterPro" id="IPR006059">
    <property type="entry name" value="SBP"/>
</dbReference>
<name>A0A7R6PG66_9GAMM</name>
<dbReference type="PRINTS" id="PR00909">
    <property type="entry name" value="SPERMDNBNDNG"/>
</dbReference>
<accession>A0A7R6PG66</accession>
<feature type="binding site" evidence="6">
    <location>
        <position position="341"/>
    </location>
    <ligand>
        <name>spermidine</name>
        <dbReference type="ChEBI" id="CHEBI:57834"/>
    </ligand>
</feature>